<evidence type="ECO:0000313" key="3">
    <source>
        <dbReference type="Proteomes" id="UP001497525"/>
    </source>
</evidence>
<accession>A0AAV2T628</accession>
<dbReference type="InterPro" id="IPR015943">
    <property type="entry name" value="WD40/YVTN_repeat-like_dom_sf"/>
</dbReference>
<feature type="region of interest" description="Disordered" evidence="1">
    <location>
        <begin position="662"/>
        <end position="686"/>
    </location>
</feature>
<organism evidence="2 3">
    <name type="scientific">Calicophoron daubneyi</name>
    <name type="common">Rumen fluke</name>
    <name type="synonym">Paramphistomum daubneyi</name>
    <dbReference type="NCBI Taxonomy" id="300641"/>
    <lineage>
        <taxon>Eukaryota</taxon>
        <taxon>Metazoa</taxon>
        <taxon>Spiralia</taxon>
        <taxon>Lophotrochozoa</taxon>
        <taxon>Platyhelminthes</taxon>
        <taxon>Trematoda</taxon>
        <taxon>Digenea</taxon>
        <taxon>Plagiorchiida</taxon>
        <taxon>Pronocephalata</taxon>
        <taxon>Paramphistomoidea</taxon>
        <taxon>Paramphistomidae</taxon>
        <taxon>Calicophoron</taxon>
    </lineage>
</organism>
<dbReference type="InterPro" id="IPR036322">
    <property type="entry name" value="WD40_repeat_dom_sf"/>
</dbReference>
<reference evidence="2" key="1">
    <citation type="submission" date="2024-06" db="EMBL/GenBank/DDBJ databases">
        <authorList>
            <person name="Liu X."/>
            <person name="Lenzi L."/>
            <person name="Haldenby T S."/>
            <person name="Uol C."/>
        </authorList>
    </citation>
    <scope>NUCLEOTIDE SEQUENCE</scope>
</reference>
<dbReference type="InterPro" id="IPR001680">
    <property type="entry name" value="WD40_rpt"/>
</dbReference>
<dbReference type="SMART" id="SM00320">
    <property type="entry name" value="WD40"/>
    <property type="match status" value="3"/>
</dbReference>
<dbReference type="Proteomes" id="UP001497525">
    <property type="component" value="Unassembled WGS sequence"/>
</dbReference>
<dbReference type="PANTHER" id="PTHR45532">
    <property type="entry name" value="WD REPEAT-CONTAINING PROTEIN 97"/>
    <property type="match status" value="1"/>
</dbReference>
<feature type="region of interest" description="Disordered" evidence="1">
    <location>
        <begin position="1171"/>
        <end position="1228"/>
    </location>
</feature>
<gene>
    <name evidence="2" type="ORF">CDAUBV1_LOCUS5184</name>
</gene>
<sequence length="2017" mass="227059">MTKRGSVQNILFLQEPANRIVCLDGVYAHFFDAENAAFERSLSLPTIRTMWSKAAHSPQSSGRSSRMTKESVFMSPTESNLQEIDLETETNPNCSKEPFRVVYAPKSNLIVAWIPGGRLLFPLHPDSLEIAGMPTETAGALLNVITDVNNGCIISFELGCECAHPSGPDGLKTPDLRVDDVVFVQSWCFRYTKNELVAGSRVRVFKMLDDPIRCYARKPQPIRSLSAISQLSTFHLPDQLISLERTSENRPRILIGWRCQALLCQLSTCGRFCSKLEGEHSRATGNPAAASDRRAVHEYQVTSVLFFDPLSLLITGDCSGCIKIWHSNFQQIGVLTSHSCEITHLMLHPLSHEKPTTTATIFRGFLSASQDGTLKSWEFIKWKHMPPSEELSTKVGRSIHHVEEDPAVNIQEVDSVTTLTYRTVDKAGHRSDGCKELCLFLCQPKNGLLGVIGCNQTSFPLKAGTQAVPKLVAEFWRANCIGRSTFRFPEPIKHLSIVYISDNSSLNMDENKPVNITSSEVVIVVVCAGKPGSVHLFRAPQWTVITSAVSEEEVKDAVWQWTTEKLFVLRKDLRIAVFSTLSRPCSLLDVWSAQNAQLQFSGPLHLYPTSNPDWLRKLTGESTPAKSKPTLLLMCGRSDGSLVILCPNRGITLTEVMAHKPRPDNSGDYRVSGKGQQQVQSEEEPMEPILSIESDPVSGRLVTTGSDGSILLWSAIYPLPLNLITDATALQKLTLIERVVFTQFPFTPVRQSQMFCLYSCPFREKNTLGFETTQNDSRRFLALCVEGSSQRSPALFSRTLQLITSSPLKPTCIAERTGHLKDFHLTQAEFGLADKMDYGNNSVLCTRLFTTVLVDTSGEMRLKLWEINFARKISKPRSARRSVSFYLEPALLHSNRSFQSLKENKEKDLDTVAGRLKCACVLLNTFRVHIAGELTSAQAYCSLVFLTPTGDLLLSVHDQLIVLKAENLLSGKSKFRLRLLQLTKNVSTGERKCSSPSYLNNAPPACVLQTRQWSRPPTDLWRYSKLHLITEIQTRGISEKQALQIETSHQESLGRSRFYANLLKRDNDLMQLTHGLLTANKPSLKHKKLNVDGNSRQIAFGSYLNSILLKSGIEPASLSHKLMEEKPDEKVCLLTGELEAATEEKDRLVAEQNAITASKLVARRMRMAKHKRKGKVKSIVRPPMSPTPPANGSTANKVKVGLVDNSAQDTGSRRSFKRRMEDEIESEERTRRTEMSLLPICRSRGFFALSVLEHTGMWKYGWAPNSSLIISRYPKASVQENEKVLVTLDLAEMTKRLKALDLPPIREAKPEESWDSAANSVWVIQSDKEVTEVDGFTDEYKPFKTAEELLGSKYLSRSQELFFDISAEMNEAVEQPPVLEEPRSMDKERRHTVFKENMRKDREAKIKESQEDLLEMLSNRPPVQPKRNAPLDDPESGTTVFLTELPIEHATPCSWKLPKFLAAYKNSRWLRALNLNESNPSIPDWVKERTSSKPADFVNWLLDTGLLTNIFTQKIPPCPEDESKSLCQTTTDLCLGLSSIHVQHGLRQSCLRRVQQTVLDLLCSRGSDRGTPSKNNAPLWPVLWSSLSMLITLGFRDLDTVALLFATYMLLEYIHRTEPDQAVQKQDLVLCALDHIGGVDRRNYLREELGAICKGLKPTRPEDEDFTSERIVTDTLNEHLIQYNGEFDWLRVMSVSRSWLEYWMTAVEEAKISGRLKGFSKKKPTSCMRLKAAGVRHHNAVSWAESHDQAQLIGDITSPGTFTTPVEGINFFCSWIHKRKLALQKKKAEITGLEQSGQKEVQKMSLITDDQMNISRIRNLRDMSRPACAQPWKAYQNAMTGKFPPVIRLNLPRCLLTPFGEQETKGETLLRRLTELQRWKLKIIDMSIQKRQIFLQKNKDDCEFEGLISNFDIAAYESRLRSLIAENSGYLHRFTPWFIPALSCVLPSVRSWPIQAVSQAMDITSLQSTRKDVSLVFPLDGGDYNHSTVMYLSLPSSKSLSSRDSDNRLPPIADHAT</sequence>
<protein>
    <submittedName>
        <fullName evidence="2">Uncharacterized protein</fullName>
    </submittedName>
</protein>
<dbReference type="Gene3D" id="2.130.10.10">
    <property type="entry name" value="YVTN repeat-like/Quinoprotein amine dehydrogenase"/>
    <property type="match status" value="1"/>
</dbReference>
<evidence type="ECO:0000313" key="2">
    <source>
        <dbReference type="EMBL" id="CAL5132351.1"/>
    </source>
</evidence>
<feature type="region of interest" description="Disordered" evidence="1">
    <location>
        <begin position="1997"/>
        <end position="2017"/>
    </location>
</feature>
<dbReference type="SUPFAM" id="SSF50978">
    <property type="entry name" value="WD40 repeat-like"/>
    <property type="match status" value="1"/>
</dbReference>
<proteinExistence type="predicted"/>
<evidence type="ECO:0000256" key="1">
    <source>
        <dbReference type="SAM" id="MobiDB-lite"/>
    </source>
</evidence>
<dbReference type="PANTHER" id="PTHR45532:SF1">
    <property type="entry name" value="WD REPEAT-CONTAINING PROTEIN 97"/>
    <property type="match status" value="1"/>
</dbReference>
<comment type="caution">
    <text evidence="2">The sequence shown here is derived from an EMBL/GenBank/DDBJ whole genome shotgun (WGS) entry which is preliminary data.</text>
</comment>
<name>A0AAV2T628_CALDB</name>
<dbReference type="EMBL" id="CAXLJL010000123">
    <property type="protein sequence ID" value="CAL5132351.1"/>
    <property type="molecule type" value="Genomic_DNA"/>
</dbReference>